<keyword evidence="1" id="KW-0472">Membrane</keyword>
<comment type="caution">
    <text evidence="3">The sequence shown here is derived from an EMBL/GenBank/DDBJ whole genome shotgun (WGS) entry which is preliminary data.</text>
</comment>
<keyword evidence="2" id="KW-0732">Signal</keyword>
<keyword evidence="1" id="KW-1133">Transmembrane helix</keyword>
<dbReference type="EMBL" id="JBHULG010000001">
    <property type="protein sequence ID" value="MFD2545007.1"/>
    <property type="molecule type" value="Genomic_DNA"/>
</dbReference>
<dbReference type="Proteomes" id="UP001597394">
    <property type="component" value="Unassembled WGS sequence"/>
</dbReference>
<keyword evidence="1" id="KW-0812">Transmembrane</keyword>
<keyword evidence="4" id="KW-1185">Reference proteome</keyword>
<sequence>MKKNYFLCALFILSLISCDFINDSMTYKDKTKNFVEALMSKDYDNCINMMAMNHESAKNTNIDSLKLGLEQFRALIGSNFGDKNFEYSLMKSEKKRSTIKSENTPPNTTLALVEFSNEKDLGVFQVLFDDKSKKILNINTLEIKKPKPNMTLFWLFGIFPIIVLAFNIYVITQIKKSNLTKKWLKYIAVIVLNVPAISYAAVDGISFKLLNFQILFGVGFSMMGYLDSVWTFGIPLGGIYWLYKLKQNKLSPTDATV</sequence>
<dbReference type="RefSeq" id="WP_380265209.1">
    <property type="nucleotide sequence ID" value="NZ_JBHULG010000001.1"/>
</dbReference>
<proteinExistence type="predicted"/>
<feature type="transmembrane region" description="Helical" evidence="1">
    <location>
        <begin position="214"/>
        <end position="243"/>
    </location>
</feature>
<accession>A0ABW5KBH8</accession>
<evidence type="ECO:0000313" key="3">
    <source>
        <dbReference type="EMBL" id="MFD2545007.1"/>
    </source>
</evidence>
<reference evidence="4" key="1">
    <citation type="journal article" date="2019" name="Int. J. Syst. Evol. Microbiol.">
        <title>The Global Catalogue of Microorganisms (GCM) 10K type strain sequencing project: providing services to taxonomists for standard genome sequencing and annotation.</title>
        <authorList>
            <consortium name="The Broad Institute Genomics Platform"/>
            <consortium name="The Broad Institute Genome Sequencing Center for Infectious Disease"/>
            <person name="Wu L."/>
            <person name="Ma J."/>
        </authorList>
    </citation>
    <scope>NUCLEOTIDE SEQUENCE [LARGE SCALE GENOMIC DNA]</scope>
    <source>
        <strain evidence="4">KCTC 52204</strain>
    </source>
</reference>
<feature type="chain" id="PRO_5047227290" description="DUF3887 domain-containing protein" evidence="2">
    <location>
        <begin position="22"/>
        <end position="257"/>
    </location>
</feature>
<gene>
    <name evidence="3" type="ORF">ACFSO8_05975</name>
</gene>
<evidence type="ECO:0000256" key="1">
    <source>
        <dbReference type="SAM" id="Phobius"/>
    </source>
</evidence>
<evidence type="ECO:0000313" key="4">
    <source>
        <dbReference type="Proteomes" id="UP001597394"/>
    </source>
</evidence>
<evidence type="ECO:0008006" key="5">
    <source>
        <dbReference type="Google" id="ProtNLM"/>
    </source>
</evidence>
<dbReference type="PROSITE" id="PS51257">
    <property type="entry name" value="PROKAR_LIPOPROTEIN"/>
    <property type="match status" value="1"/>
</dbReference>
<evidence type="ECO:0000256" key="2">
    <source>
        <dbReference type="SAM" id="SignalP"/>
    </source>
</evidence>
<feature type="transmembrane region" description="Helical" evidence="1">
    <location>
        <begin position="183"/>
        <end position="202"/>
    </location>
</feature>
<organism evidence="3 4">
    <name type="scientific">Kaistella montana</name>
    <dbReference type="NCBI Taxonomy" id="1849733"/>
    <lineage>
        <taxon>Bacteria</taxon>
        <taxon>Pseudomonadati</taxon>
        <taxon>Bacteroidota</taxon>
        <taxon>Flavobacteriia</taxon>
        <taxon>Flavobacteriales</taxon>
        <taxon>Weeksellaceae</taxon>
        <taxon>Chryseobacterium group</taxon>
        <taxon>Kaistella</taxon>
    </lineage>
</organism>
<protein>
    <recommendedName>
        <fullName evidence="5">DUF3887 domain-containing protein</fullName>
    </recommendedName>
</protein>
<feature type="transmembrane region" description="Helical" evidence="1">
    <location>
        <begin position="152"/>
        <end position="171"/>
    </location>
</feature>
<name>A0ABW5KBH8_9FLAO</name>
<feature type="signal peptide" evidence="2">
    <location>
        <begin position="1"/>
        <end position="21"/>
    </location>
</feature>